<dbReference type="AlphaFoldDB" id="I7J3E2"/>
<dbReference type="OrthoDB" id="2312598at2"/>
<comment type="caution">
    <text evidence="4">The sequence shown here is derived from an EMBL/GenBank/DDBJ whole genome shotgun (WGS) entry which is preliminary data.</text>
</comment>
<keyword evidence="2" id="KW-0378">Hydrolase</keyword>
<dbReference type="Gene3D" id="3.20.20.80">
    <property type="entry name" value="Glycosidases"/>
    <property type="match status" value="1"/>
</dbReference>
<dbReference type="GO" id="GO:0003796">
    <property type="term" value="F:lysozyme activity"/>
    <property type="evidence" value="ECO:0007669"/>
    <property type="project" value="InterPro"/>
</dbReference>
<dbReference type="InterPro" id="IPR017853">
    <property type="entry name" value="GH"/>
</dbReference>
<reference evidence="4 6" key="1">
    <citation type="submission" date="2012-06" db="EMBL/GenBank/DDBJ databases">
        <title>Draft genome sequence of Lactobacillus gigeriorum CRBIP 24.85T, isolated from chicken crop.</title>
        <authorList>
            <person name="Cousin S."/>
            <person name="Ma L."/>
            <person name="Creno S."/>
            <person name="Clermont D."/>
            <person name="Loux V."/>
            <person name="Bizet C."/>
            <person name="Bouchier C."/>
        </authorList>
    </citation>
    <scope>NUCLEOTIDE SEQUENCE [LARGE SCALE GENOMIC DNA]</scope>
    <source>
        <strain evidence="6">CRBIP 24.85T</strain>
        <strain evidence="4">Type strain: CRBIP 24.85</strain>
    </source>
</reference>
<dbReference type="PANTHER" id="PTHR34135">
    <property type="entry name" value="LYSOZYME"/>
    <property type="match status" value="1"/>
</dbReference>
<dbReference type="SUPFAM" id="SSF51445">
    <property type="entry name" value="(Trans)glycosidases"/>
    <property type="match status" value="1"/>
</dbReference>
<gene>
    <name evidence="4" type="ORF">BN52_05420</name>
    <name evidence="5" type="ORF">FC38_GL000861</name>
</gene>
<dbReference type="GO" id="GO:0016052">
    <property type="term" value="P:carbohydrate catabolic process"/>
    <property type="evidence" value="ECO:0007669"/>
    <property type="project" value="TreeGrafter"/>
</dbReference>
<dbReference type="InterPro" id="IPR002053">
    <property type="entry name" value="Glyco_hydro_25"/>
</dbReference>
<keyword evidence="7" id="KW-1185">Reference proteome</keyword>
<accession>I7J3E2</accession>
<dbReference type="Proteomes" id="UP000051521">
    <property type="component" value="Unassembled WGS sequence"/>
</dbReference>
<dbReference type="PROSITE" id="PS51904">
    <property type="entry name" value="GLYCOSYL_HYDROL_F25_2"/>
    <property type="match status" value="1"/>
</dbReference>
<dbReference type="GO" id="GO:0016998">
    <property type="term" value="P:cell wall macromolecule catabolic process"/>
    <property type="evidence" value="ECO:0007669"/>
    <property type="project" value="InterPro"/>
</dbReference>
<evidence type="ECO:0000256" key="2">
    <source>
        <dbReference type="ARBA" id="ARBA00022801"/>
    </source>
</evidence>
<dbReference type="Proteomes" id="UP000009326">
    <property type="component" value="Unassembled WGS sequence"/>
</dbReference>
<name>I7J3E2_9LACO</name>
<dbReference type="PATRIC" id="fig|1423751.3.peg.891"/>
<dbReference type="CDD" id="cd06415">
    <property type="entry name" value="GH25_Cpl1-like"/>
    <property type="match status" value="1"/>
</dbReference>
<dbReference type="Pfam" id="PF01183">
    <property type="entry name" value="Glyco_hydro_25"/>
    <property type="match status" value="1"/>
</dbReference>
<evidence type="ECO:0000313" key="5">
    <source>
        <dbReference type="EMBL" id="KRN11181.1"/>
    </source>
</evidence>
<organism evidence="4 6">
    <name type="scientific">Lactobacillus gigeriorum DSM 23908 = CRBIP 24.85</name>
    <dbReference type="NCBI Taxonomy" id="1423751"/>
    <lineage>
        <taxon>Bacteria</taxon>
        <taxon>Bacillati</taxon>
        <taxon>Bacillota</taxon>
        <taxon>Bacilli</taxon>
        <taxon>Lactobacillales</taxon>
        <taxon>Lactobacillaceae</taxon>
        <taxon>Lactobacillus</taxon>
    </lineage>
</organism>
<dbReference type="RefSeq" id="WP_008473812.1">
    <property type="nucleotide sequence ID" value="NZ_AYZO01000024.1"/>
</dbReference>
<comment type="similarity">
    <text evidence="1">Belongs to the glycosyl hydrolase 25 family.</text>
</comment>
<reference evidence="5 7" key="2">
    <citation type="journal article" date="2015" name="Genome Announc.">
        <title>Expanding the biotechnology potential of lactobacilli through comparative genomics of 213 strains and associated genera.</title>
        <authorList>
            <person name="Sun Z."/>
            <person name="Harris H.M."/>
            <person name="McCann A."/>
            <person name="Guo C."/>
            <person name="Argimon S."/>
            <person name="Zhang W."/>
            <person name="Yang X."/>
            <person name="Jeffery I.B."/>
            <person name="Cooney J.C."/>
            <person name="Kagawa T.F."/>
            <person name="Liu W."/>
            <person name="Song Y."/>
            <person name="Salvetti E."/>
            <person name="Wrobel A."/>
            <person name="Rasinkangas P."/>
            <person name="Parkhill J."/>
            <person name="Rea M.C."/>
            <person name="O'Sullivan O."/>
            <person name="Ritari J."/>
            <person name="Douillard F.P."/>
            <person name="Paul Ross R."/>
            <person name="Yang R."/>
            <person name="Briner A.E."/>
            <person name="Felis G.E."/>
            <person name="de Vos W.M."/>
            <person name="Barrangou R."/>
            <person name="Klaenhammer T.R."/>
            <person name="Caufield P.W."/>
            <person name="Cui Y."/>
            <person name="Zhang H."/>
            <person name="O'Toole P.W."/>
        </authorList>
    </citation>
    <scope>NUCLEOTIDE SEQUENCE [LARGE SCALE GENOMIC DNA]</scope>
    <source>
        <strain evidence="5 7">DSM 23908</strain>
    </source>
</reference>
<evidence type="ECO:0000256" key="3">
    <source>
        <dbReference type="ARBA" id="ARBA00023295"/>
    </source>
</evidence>
<evidence type="ECO:0000313" key="4">
    <source>
        <dbReference type="EMBL" id="CCI87552.1"/>
    </source>
</evidence>
<evidence type="ECO:0000313" key="6">
    <source>
        <dbReference type="Proteomes" id="UP000009326"/>
    </source>
</evidence>
<proteinExistence type="inferred from homology"/>
<dbReference type="EMBL" id="CAKC01000075">
    <property type="protein sequence ID" value="CCI87552.1"/>
    <property type="molecule type" value="Genomic_DNA"/>
</dbReference>
<keyword evidence="3" id="KW-0326">Glycosidase</keyword>
<protein>
    <submittedName>
        <fullName evidence="5">Lytic enzyme lysA</fullName>
    </submittedName>
    <submittedName>
        <fullName evidence="4">Muramidase</fullName>
    </submittedName>
</protein>
<dbReference type="EMBL" id="AYZO01000024">
    <property type="protein sequence ID" value="KRN11181.1"/>
    <property type="molecule type" value="Genomic_DNA"/>
</dbReference>
<dbReference type="GO" id="GO:0009253">
    <property type="term" value="P:peptidoglycan catabolic process"/>
    <property type="evidence" value="ECO:0007669"/>
    <property type="project" value="InterPro"/>
</dbReference>
<dbReference type="STRING" id="1423751.FC38_GL000861"/>
<dbReference type="SMART" id="SM00641">
    <property type="entry name" value="Glyco_25"/>
    <property type="match status" value="2"/>
</dbReference>
<sequence>MSRQYGIDVANYQYTDLTRYANAGAKYVFVKATEGIGYFNPKAVSQVRSAHKLKLYVHAYHFATFGNSVSRAKAEAKYFVSRAKYLNISKKRYLALDWETGDGNVVVNSRSSNTSAIIAFMNVIKKAGYNPMLYSGASLLRNNIDTNQVVKKFGDCIWVASYMTMSAISKPDFNWFPSMNGVAIWQFSSNWCGLNVDGNISLIDLHGEKADKPVKAVTTTRKVAKKVTTVYAPIINGDPNWKIALHDSDGRLTGKYIRTNTTWKLIDTLTIKGVKYYKLGTNQQLAPAKYFKK</sequence>
<evidence type="ECO:0000313" key="7">
    <source>
        <dbReference type="Proteomes" id="UP000051521"/>
    </source>
</evidence>
<dbReference type="PANTHER" id="PTHR34135:SF2">
    <property type="entry name" value="LYSOZYME"/>
    <property type="match status" value="1"/>
</dbReference>
<dbReference type="InterPro" id="IPR018077">
    <property type="entry name" value="Glyco_hydro_fam25_subgr"/>
</dbReference>
<evidence type="ECO:0000256" key="1">
    <source>
        <dbReference type="ARBA" id="ARBA00010646"/>
    </source>
</evidence>